<name>A0A0N8KRN0_9EURY</name>
<sequence>MNKNIKFLFIIFSILFSIGLAKAGEMDWHKPTPCFGCHLETIKADYGSQECGNCHDYKFNIPLLESDHNPKICTACHFGNTMVNASQKQIFHNGHNNIECTRCHTEDNFTVIKIKNNGYVCVSCHSNKVHSIHIKNIDNICPICHGSWAKGKVYNTNALSSNTSQEQAQLEKFTVFYFIKSLFNIIFGVK</sequence>
<dbReference type="EMBL" id="LKCM01000005">
    <property type="protein sequence ID" value="KPQ45394.1"/>
    <property type="molecule type" value="Genomic_DNA"/>
</dbReference>
<evidence type="ECO:0000313" key="2">
    <source>
        <dbReference type="Proteomes" id="UP000050360"/>
    </source>
</evidence>
<proteinExistence type="predicted"/>
<evidence type="ECO:0000313" key="1">
    <source>
        <dbReference type="EMBL" id="KPQ45394.1"/>
    </source>
</evidence>
<reference evidence="1 2" key="1">
    <citation type="submission" date="2015-09" db="EMBL/GenBank/DDBJ databases">
        <title>A metagenomics-based metabolic model of nitrate-dependent anaerobic oxidation of methane by Methanoperedens-like archaea.</title>
        <authorList>
            <person name="Arshad A."/>
            <person name="Speth D.R."/>
            <person name="De Graaf R.M."/>
            <person name="Op Den Camp H.J."/>
            <person name="Jetten M.S."/>
            <person name="Welte C.U."/>
        </authorList>
    </citation>
    <scope>NUCLEOTIDE SEQUENCE [LARGE SCALE GENOMIC DNA]</scope>
</reference>
<comment type="caution">
    <text evidence="1">The sequence shown here is derived from an EMBL/GenBank/DDBJ whole genome shotgun (WGS) entry which is preliminary data.</text>
</comment>
<dbReference type="SUPFAM" id="SSF48695">
    <property type="entry name" value="Multiheme cytochromes"/>
    <property type="match status" value="1"/>
</dbReference>
<dbReference type="InterPro" id="IPR036280">
    <property type="entry name" value="Multihaem_cyt_sf"/>
</dbReference>
<dbReference type="Gene3D" id="3.90.10.10">
    <property type="entry name" value="Cytochrome C3"/>
    <property type="match status" value="1"/>
</dbReference>
<gene>
    <name evidence="1" type="ORF">MPEBLZ_00010</name>
</gene>
<accession>A0A0N8KRN0</accession>
<protein>
    <submittedName>
        <fullName evidence="1">Uncharacterized protein</fullName>
    </submittedName>
</protein>
<organism evidence="1 2">
    <name type="scientific">Candidatus Methanoperedens nitratireducens</name>
    <dbReference type="NCBI Taxonomy" id="1392998"/>
    <lineage>
        <taxon>Archaea</taxon>
        <taxon>Methanobacteriati</taxon>
        <taxon>Methanobacteriota</taxon>
        <taxon>Stenosarchaea group</taxon>
        <taxon>Methanomicrobia</taxon>
        <taxon>Methanosarcinales</taxon>
        <taxon>ANME-2 cluster</taxon>
        <taxon>Candidatus Methanoperedentaceae</taxon>
        <taxon>Candidatus Methanoperedens</taxon>
    </lineage>
</organism>
<dbReference type="AlphaFoldDB" id="A0A0N8KRN0"/>
<dbReference type="Proteomes" id="UP000050360">
    <property type="component" value="Unassembled WGS sequence"/>
</dbReference>